<dbReference type="GO" id="GO:0016620">
    <property type="term" value="F:oxidoreductase activity, acting on the aldehyde or oxo group of donors, NAD or NADP as acceptor"/>
    <property type="evidence" value="ECO:0007669"/>
    <property type="project" value="InterPro"/>
</dbReference>
<dbReference type="InterPro" id="IPR016163">
    <property type="entry name" value="Ald_DH_C"/>
</dbReference>
<dbReference type="InterPro" id="IPR016162">
    <property type="entry name" value="Ald_DH_N"/>
</dbReference>
<dbReference type="RefSeq" id="WP_141917625.1">
    <property type="nucleotide sequence ID" value="NZ_BAAAYS010000011.1"/>
</dbReference>
<reference evidence="6 7" key="1">
    <citation type="submission" date="2019-06" db="EMBL/GenBank/DDBJ databases">
        <title>Sequencing the genomes of 1000 actinobacteria strains.</title>
        <authorList>
            <person name="Klenk H.-P."/>
        </authorList>
    </citation>
    <scope>NUCLEOTIDE SEQUENCE [LARGE SCALE GENOMIC DNA]</scope>
    <source>
        <strain evidence="6 7">DSM 18031</strain>
    </source>
</reference>
<evidence type="ECO:0000313" key="7">
    <source>
        <dbReference type="Proteomes" id="UP000318331"/>
    </source>
</evidence>
<comment type="similarity">
    <text evidence="1 4">Belongs to the aldehyde dehydrogenase family.</text>
</comment>
<gene>
    <name evidence="6" type="ORF">FB466_1770</name>
</gene>
<name>A0A543HZ21_9MICO</name>
<sequence>MTNSLHINGEWDTGSGEAIPTLDPATGTVITEVASATRSEVDAAVAAARAALGAAEWAGLLPVQRAALLFRLADLIERNAEELAQLETRDQGQPIGVSRAVSVAGAAEHFRYYAGWVTKIEGSTTPVSFPETLAYTRREPIGVNALITPWNFPLMILAWKLAPALATGNTVVIKPSEVTPLTSIRLVELAAEAGFPAGVVNLVTGGGETGGFLTSHMDVDHVSYTGSTNVGRIIARASADSNLKRLTLELGGKAPSIIAADANIDAAVAGNTAGATLNTGQVCAAYTRFYVDKKREDEFVTKLAAAVSALSVGPGADEQTQLGPLVSEKHLCHVDRLVGLGRTEGAELVTGGQRLDREGYFYRPTVFSGVHDTMTIATEEIFGPVLSVMAYDGEDELDDIIARANNTEYGLAATVWTNDIRTSQRLANGIKAGAVFVNMPPVPDMAAPWGGYKASGWGREMGPQAIDAYTETKAVWLHYGQS</sequence>
<dbReference type="AlphaFoldDB" id="A0A543HZ21"/>
<comment type="caution">
    <text evidence="6">The sequence shown here is derived from an EMBL/GenBank/DDBJ whole genome shotgun (WGS) entry which is preliminary data.</text>
</comment>
<keyword evidence="2 4" id="KW-0560">Oxidoreductase</keyword>
<dbReference type="Gene3D" id="3.40.309.10">
    <property type="entry name" value="Aldehyde Dehydrogenase, Chain A, domain 2"/>
    <property type="match status" value="1"/>
</dbReference>
<dbReference type="Pfam" id="PF00171">
    <property type="entry name" value="Aldedh"/>
    <property type="match status" value="1"/>
</dbReference>
<accession>A0A543HZ21</accession>
<dbReference type="Gene3D" id="3.40.605.10">
    <property type="entry name" value="Aldehyde Dehydrogenase, Chain A, domain 1"/>
    <property type="match status" value="1"/>
</dbReference>
<evidence type="ECO:0000313" key="6">
    <source>
        <dbReference type="EMBL" id="TQM63505.1"/>
    </source>
</evidence>
<dbReference type="Proteomes" id="UP000318331">
    <property type="component" value="Unassembled WGS sequence"/>
</dbReference>
<feature type="domain" description="Aldehyde dehydrogenase" evidence="5">
    <location>
        <begin position="12"/>
        <end position="475"/>
    </location>
</feature>
<proteinExistence type="inferred from homology"/>
<feature type="active site" evidence="3">
    <location>
        <position position="249"/>
    </location>
</feature>
<dbReference type="InterPro" id="IPR029510">
    <property type="entry name" value="Ald_DH_CS_GLU"/>
</dbReference>
<dbReference type="InterPro" id="IPR015590">
    <property type="entry name" value="Aldehyde_DH_dom"/>
</dbReference>
<dbReference type="InterPro" id="IPR016161">
    <property type="entry name" value="Ald_DH/histidinol_DH"/>
</dbReference>
<dbReference type="PROSITE" id="PS00687">
    <property type="entry name" value="ALDEHYDE_DEHYDR_GLU"/>
    <property type="match status" value="1"/>
</dbReference>
<keyword evidence="7" id="KW-1185">Reference proteome</keyword>
<dbReference type="OrthoDB" id="6882680at2"/>
<evidence type="ECO:0000256" key="3">
    <source>
        <dbReference type="PROSITE-ProRule" id="PRU10007"/>
    </source>
</evidence>
<protein>
    <submittedName>
        <fullName evidence="6">Aldehyde dehydrogenase (NAD+)</fullName>
    </submittedName>
</protein>
<evidence type="ECO:0000256" key="1">
    <source>
        <dbReference type="ARBA" id="ARBA00009986"/>
    </source>
</evidence>
<evidence type="ECO:0000259" key="5">
    <source>
        <dbReference type="Pfam" id="PF00171"/>
    </source>
</evidence>
<evidence type="ECO:0000256" key="4">
    <source>
        <dbReference type="RuleBase" id="RU003345"/>
    </source>
</evidence>
<dbReference type="SUPFAM" id="SSF53720">
    <property type="entry name" value="ALDH-like"/>
    <property type="match status" value="1"/>
</dbReference>
<dbReference type="FunFam" id="3.40.605.10:FF:000001">
    <property type="entry name" value="Aldehyde dehydrogenase 1"/>
    <property type="match status" value="1"/>
</dbReference>
<dbReference type="PANTHER" id="PTHR11699">
    <property type="entry name" value="ALDEHYDE DEHYDROGENASE-RELATED"/>
    <property type="match status" value="1"/>
</dbReference>
<organism evidence="6 7">
    <name type="scientific">Klugiella xanthotipulae</name>
    <dbReference type="NCBI Taxonomy" id="244735"/>
    <lineage>
        <taxon>Bacteria</taxon>
        <taxon>Bacillati</taxon>
        <taxon>Actinomycetota</taxon>
        <taxon>Actinomycetes</taxon>
        <taxon>Micrococcales</taxon>
        <taxon>Microbacteriaceae</taxon>
        <taxon>Klugiella</taxon>
    </lineage>
</organism>
<dbReference type="FunFam" id="3.40.309.10:FF:000009">
    <property type="entry name" value="Aldehyde dehydrogenase A"/>
    <property type="match status" value="1"/>
</dbReference>
<evidence type="ECO:0000256" key="2">
    <source>
        <dbReference type="ARBA" id="ARBA00023002"/>
    </source>
</evidence>
<dbReference type="EMBL" id="VFPN01000002">
    <property type="protein sequence ID" value="TQM63505.1"/>
    <property type="molecule type" value="Genomic_DNA"/>
</dbReference>